<dbReference type="KEGG" id="tak:Tharo_0902"/>
<keyword evidence="2" id="KW-0472">Membrane</keyword>
<dbReference type="AlphaFoldDB" id="A0A2R4BKV4"/>
<dbReference type="EMBL" id="CP028339">
    <property type="protein sequence ID" value="AVR87844.1"/>
    <property type="molecule type" value="Genomic_DNA"/>
</dbReference>
<accession>A0A2R4BKV4</accession>
<dbReference type="NCBIfam" id="TIGR02098">
    <property type="entry name" value="MJ0042_CXXC"/>
    <property type="match status" value="1"/>
</dbReference>
<dbReference type="OrthoDB" id="5294582at2"/>
<feature type="region of interest" description="Disordered" evidence="1">
    <location>
        <begin position="61"/>
        <end position="131"/>
    </location>
</feature>
<dbReference type="Pfam" id="PF11906">
    <property type="entry name" value="DUF3426"/>
    <property type="match status" value="1"/>
</dbReference>
<evidence type="ECO:0000256" key="2">
    <source>
        <dbReference type="SAM" id="Phobius"/>
    </source>
</evidence>
<sequence>MTLTRCPACQTVFRLRPEQLHAQGGKVRCGRCLRPFDAAAHEITPDTADVAEAPEVLRRRRHPPAPAAAAEPASRPASDPASPLSGPRSGPQSAQHALQPEPEPPPSPAERPILPEPPRPQPGARARPQRPSPLVRIATTLVLVLLTGTLCTQLLYLFRAEIARDLPGLRPLLASACARVGCTLPYPRDAQRITIEATELQEEPGRPGEFVLYATINNRADHAQEWPHLELTLNDTADRALARRVLSPRDWLPPGHPAEAFPGRSALGIRLPFSTPEMAPVGYRLYVFYP</sequence>
<proteinExistence type="predicted"/>
<keyword evidence="2" id="KW-1133">Transmembrane helix</keyword>
<dbReference type="InterPro" id="IPR021834">
    <property type="entry name" value="DUF3426"/>
</dbReference>
<evidence type="ECO:0000313" key="5">
    <source>
        <dbReference type="Proteomes" id="UP000241885"/>
    </source>
</evidence>
<feature type="domain" description="Zinc finger/thioredoxin putative" evidence="3">
    <location>
        <begin position="4"/>
        <end position="38"/>
    </location>
</feature>
<evidence type="ECO:0000256" key="1">
    <source>
        <dbReference type="SAM" id="MobiDB-lite"/>
    </source>
</evidence>
<dbReference type="InterPro" id="IPR011723">
    <property type="entry name" value="Znf/thioredoxin_put"/>
</dbReference>
<dbReference type="Pfam" id="PF13719">
    <property type="entry name" value="Zn_ribbon_5"/>
    <property type="match status" value="1"/>
</dbReference>
<protein>
    <submittedName>
        <fullName evidence="4">Putative transmembrane protein</fullName>
    </submittedName>
</protein>
<keyword evidence="5" id="KW-1185">Reference proteome</keyword>
<organism evidence="4 5">
    <name type="scientific">Thauera aromatica K172</name>
    <dbReference type="NCBI Taxonomy" id="44139"/>
    <lineage>
        <taxon>Bacteria</taxon>
        <taxon>Pseudomonadati</taxon>
        <taxon>Pseudomonadota</taxon>
        <taxon>Betaproteobacteria</taxon>
        <taxon>Rhodocyclales</taxon>
        <taxon>Zoogloeaceae</taxon>
        <taxon>Thauera</taxon>
    </lineage>
</organism>
<dbReference type="Proteomes" id="UP000241885">
    <property type="component" value="Chromosome"/>
</dbReference>
<reference evidence="4 5" key="1">
    <citation type="submission" date="2018-03" db="EMBL/GenBank/DDBJ databases">
        <title>Complete genome sequence of Thauera aromatica, a model organism for studying aromatic compound degradation under denitrifying conditions.</title>
        <authorList>
            <person name="Lo H.-Y."/>
            <person name="Goris T."/>
            <person name="Boll M."/>
            <person name="Mueller J.A."/>
        </authorList>
    </citation>
    <scope>NUCLEOTIDE SEQUENCE [LARGE SCALE GENOMIC DNA]</scope>
    <source>
        <strain evidence="4 5">K172</strain>
    </source>
</reference>
<evidence type="ECO:0000313" key="4">
    <source>
        <dbReference type="EMBL" id="AVR87844.1"/>
    </source>
</evidence>
<dbReference type="RefSeq" id="WP_107220172.1">
    <property type="nucleotide sequence ID" value="NZ_CP028339.1"/>
</dbReference>
<feature type="compositionally biased region" description="Low complexity" evidence="1">
    <location>
        <begin position="67"/>
        <end position="83"/>
    </location>
</feature>
<gene>
    <name evidence="4" type="ORF">Tharo_0902</name>
</gene>
<evidence type="ECO:0000259" key="3">
    <source>
        <dbReference type="Pfam" id="PF13719"/>
    </source>
</evidence>
<name>A0A2R4BKV4_THAAR</name>
<feature type="compositionally biased region" description="Pro residues" evidence="1">
    <location>
        <begin position="101"/>
        <end position="121"/>
    </location>
</feature>
<keyword evidence="2 4" id="KW-0812">Transmembrane</keyword>
<feature type="transmembrane region" description="Helical" evidence="2">
    <location>
        <begin position="134"/>
        <end position="158"/>
    </location>
</feature>